<evidence type="ECO:0000313" key="2">
    <source>
        <dbReference type="EMBL" id="OGD54545.1"/>
    </source>
</evidence>
<dbReference type="Proteomes" id="UP000178758">
    <property type="component" value="Unassembled WGS sequence"/>
</dbReference>
<sequence length="88" mass="10458">MQPETEQLLQKWLKLQILQYKLSFIKTLVMLLLFLTGIWFVYFNLLPKLETQLQKTQSLLEQMSNVSSGVQEKESLLEEIQKQFKNLP</sequence>
<accession>A0A1F5DHG7</accession>
<evidence type="ECO:0000256" key="1">
    <source>
        <dbReference type="SAM" id="Phobius"/>
    </source>
</evidence>
<keyword evidence="1" id="KW-1133">Transmembrane helix</keyword>
<comment type="caution">
    <text evidence="2">The sequence shown here is derived from an EMBL/GenBank/DDBJ whole genome shotgun (WGS) entry which is preliminary data.</text>
</comment>
<keyword evidence="1" id="KW-0812">Transmembrane</keyword>
<keyword evidence="1" id="KW-0472">Membrane</keyword>
<dbReference type="EMBL" id="MEZJ01000011">
    <property type="protein sequence ID" value="OGD54545.1"/>
    <property type="molecule type" value="Genomic_DNA"/>
</dbReference>
<feature type="transmembrane region" description="Helical" evidence="1">
    <location>
        <begin position="24"/>
        <end position="45"/>
    </location>
</feature>
<dbReference type="AlphaFoldDB" id="A0A1F5DHG7"/>
<proteinExistence type="predicted"/>
<organism evidence="2 3">
    <name type="scientific">Candidatus Beckwithbacteria bacterium RBG_13_35_6</name>
    <dbReference type="NCBI Taxonomy" id="1797456"/>
    <lineage>
        <taxon>Bacteria</taxon>
        <taxon>Candidatus Beckwithiibacteriota</taxon>
    </lineage>
</organism>
<gene>
    <name evidence="2" type="ORF">A3J78_02185</name>
</gene>
<reference evidence="2 3" key="1">
    <citation type="journal article" date="2016" name="Nat. Commun.">
        <title>Thousands of microbial genomes shed light on interconnected biogeochemical processes in an aquifer system.</title>
        <authorList>
            <person name="Anantharaman K."/>
            <person name="Brown C.T."/>
            <person name="Hug L.A."/>
            <person name="Sharon I."/>
            <person name="Castelle C.J."/>
            <person name="Probst A.J."/>
            <person name="Thomas B.C."/>
            <person name="Singh A."/>
            <person name="Wilkins M.J."/>
            <person name="Karaoz U."/>
            <person name="Brodie E.L."/>
            <person name="Williams K.H."/>
            <person name="Hubbard S.S."/>
            <person name="Banfield J.F."/>
        </authorList>
    </citation>
    <scope>NUCLEOTIDE SEQUENCE [LARGE SCALE GENOMIC DNA]</scope>
</reference>
<name>A0A1F5DHG7_9BACT</name>
<evidence type="ECO:0000313" key="3">
    <source>
        <dbReference type="Proteomes" id="UP000178758"/>
    </source>
</evidence>
<protein>
    <submittedName>
        <fullName evidence="2">Uncharacterized protein</fullName>
    </submittedName>
</protein>